<accession>A0ABM8TWE9</accession>
<dbReference type="InterPro" id="IPR001753">
    <property type="entry name" value="Enoyl-CoA_hydra/iso"/>
</dbReference>
<comment type="similarity">
    <text evidence="1">Belongs to the enoyl-CoA hydratase/isomerase family.</text>
</comment>
<evidence type="ECO:0000313" key="2">
    <source>
        <dbReference type="EMBL" id="CAG2161133.1"/>
    </source>
</evidence>
<sequence length="262" mass="28893">MGNEVRAAEVRMTVEGHIAVISLDNAAKKNAITPELMDQLSKHLTEFDDNDDLWVAVLDPAGEHTTAGLDMAKFFGPNATAKPIPDDQVDPLGLKRRCRKPVISVVHGITYTVGIELMLASDIVIAADTARFCQLEPKRGIAPLGGAHFRYLTRTGWGNAMYHLFLCDEFSAQEALRCGFVQEVLPYGPHRERAMDIARQICKAAPIGLRATKAAAITFIEHGEDAAIAAIPHIRQQVFASEDFKEGIQSFVERREARFQGR</sequence>
<dbReference type="InterPro" id="IPR014748">
    <property type="entry name" value="Enoyl-CoA_hydra_C"/>
</dbReference>
<dbReference type="PANTHER" id="PTHR43802">
    <property type="entry name" value="ENOYL-COA HYDRATASE"/>
    <property type="match status" value="1"/>
</dbReference>
<dbReference type="SUPFAM" id="SSF52096">
    <property type="entry name" value="ClpP/crotonase"/>
    <property type="match status" value="1"/>
</dbReference>
<proteinExistence type="inferred from homology"/>
<dbReference type="RefSeq" id="WP_211958709.1">
    <property type="nucleotide sequence ID" value="NZ_CAJPVI010000109.1"/>
</dbReference>
<dbReference type="NCBIfam" id="NF005126">
    <property type="entry name" value="PRK06563.1"/>
    <property type="match status" value="1"/>
</dbReference>
<dbReference type="Gene3D" id="3.90.226.10">
    <property type="entry name" value="2-enoyl-CoA Hydratase, Chain A, domain 1"/>
    <property type="match status" value="1"/>
</dbReference>
<dbReference type="GO" id="GO:0018812">
    <property type="term" value="F:3-hydroxyacyl-CoA dehydratase activity"/>
    <property type="evidence" value="ECO:0007669"/>
    <property type="project" value="UniProtKB-EC"/>
</dbReference>
<name>A0ABM8TWE9_9BURK</name>
<dbReference type="InterPro" id="IPR029045">
    <property type="entry name" value="ClpP/crotonase-like_dom_sf"/>
</dbReference>
<comment type="caution">
    <text evidence="2">The sequence shown here is derived from an EMBL/GenBank/DDBJ whole genome shotgun (WGS) entry which is preliminary data.</text>
</comment>
<organism evidence="2 3">
    <name type="scientific">Cupriavidus numazuensis</name>
    <dbReference type="NCBI Taxonomy" id="221992"/>
    <lineage>
        <taxon>Bacteria</taxon>
        <taxon>Pseudomonadati</taxon>
        <taxon>Pseudomonadota</taxon>
        <taxon>Betaproteobacteria</taxon>
        <taxon>Burkholderiales</taxon>
        <taxon>Burkholderiaceae</taxon>
        <taxon>Cupriavidus</taxon>
    </lineage>
</organism>
<dbReference type="CDD" id="cd06558">
    <property type="entry name" value="crotonase-like"/>
    <property type="match status" value="1"/>
</dbReference>
<keyword evidence="2" id="KW-0456">Lyase</keyword>
<reference evidence="2 3" key="1">
    <citation type="submission" date="2021-03" db="EMBL/GenBank/DDBJ databases">
        <authorList>
            <person name="Peeters C."/>
        </authorList>
    </citation>
    <scope>NUCLEOTIDE SEQUENCE [LARGE SCALE GENOMIC DNA]</scope>
    <source>
        <strain evidence="2 3">LMG 26411</strain>
    </source>
</reference>
<dbReference type="EC" id="4.2.1.150" evidence="2"/>
<dbReference type="Pfam" id="PF00378">
    <property type="entry name" value="ECH_1"/>
    <property type="match status" value="1"/>
</dbReference>
<dbReference type="Proteomes" id="UP000672657">
    <property type="component" value="Unassembled WGS sequence"/>
</dbReference>
<keyword evidence="3" id="KW-1185">Reference proteome</keyword>
<evidence type="ECO:0000256" key="1">
    <source>
        <dbReference type="ARBA" id="ARBA00005254"/>
    </source>
</evidence>
<dbReference type="PANTHER" id="PTHR43802:SF1">
    <property type="entry name" value="IP11341P-RELATED"/>
    <property type="match status" value="1"/>
</dbReference>
<gene>
    <name evidence="2" type="primary">crt_11</name>
    <name evidence="2" type="ORF">LMG26411_08021</name>
</gene>
<protein>
    <submittedName>
        <fullName evidence="2">Short-chain-enoyl-CoA hydratase</fullName>
        <ecNumber evidence="2">4.2.1.150</ecNumber>
    </submittedName>
</protein>
<dbReference type="EMBL" id="CAJPVI010000109">
    <property type="protein sequence ID" value="CAG2161133.1"/>
    <property type="molecule type" value="Genomic_DNA"/>
</dbReference>
<dbReference type="Gene3D" id="1.10.12.10">
    <property type="entry name" value="Lyase 2-enoyl-coa Hydratase, Chain A, domain 2"/>
    <property type="match status" value="1"/>
</dbReference>
<evidence type="ECO:0000313" key="3">
    <source>
        <dbReference type="Proteomes" id="UP000672657"/>
    </source>
</evidence>